<evidence type="ECO:0000256" key="7">
    <source>
        <dbReference type="ARBA" id="ARBA00013227"/>
    </source>
</evidence>
<feature type="binding site" evidence="15">
    <location>
        <position position="103"/>
    </location>
    <ligand>
        <name>substrate</name>
    </ligand>
</feature>
<protein>
    <recommendedName>
        <fullName evidence="8">Regucalcin</fullName>
        <ecNumber evidence="7">3.1.1.17</ecNumber>
    </recommendedName>
    <alternativeName>
        <fullName evidence="13">Gluconolactonase</fullName>
    </alternativeName>
</protein>
<feature type="binding site" evidence="15">
    <location>
        <position position="105"/>
    </location>
    <ligand>
        <name>substrate</name>
    </ligand>
</feature>
<evidence type="ECO:0000256" key="15">
    <source>
        <dbReference type="PIRSR" id="PIRSR605511-2"/>
    </source>
</evidence>
<sequence length="294" mass="32123">MFEAACVIDAKAALAEGPVWDERLNELIWIDIEGYHLHRYRPSDGRRRQYELPLKAGAAVPAEDGSWILALEDGFYRFDWETSLNPALIARKTDDSDAPQPMRMNDGKCDPQGRFWAGTMNADNNRLAALFTLDPQGRVTKRLSGVVCSNGLAWTADGNAMYYIDTPTRVVSAFDFNGLTGELTNRRTVVSIPEGEGSPDGMAIDAEGMLWVAHWGGWQVSRWNPTTGEKLAAVRVPAANVTSCAFGGEGLDELYITTARTGLRAEEADKQPLAGGIFTVNPGVNGLPVARYRG</sequence>
<comment type="cofactor">
    <cofactor evidence="3">
        <name>Mn(2+)</name>
        <dbReference type="ChEBI" id="CHEBI:29035"/>
    </cofactor>
</comment>
<evidence type="ECO:0000256" key="6">
    <source>
        <dbReference type="ARBA" id="ARBA00008853"/>
    </source>
</evidence>
<dbReference type="EC" id="3.1.1.17" evidence="7"/>
<reference evidence="17 18" key="1">
    <citation type="submission" date="2014-02" db="EMBL/GenBank/DDBJ databases">
        <title>Genome sequence of Paenibacillus darwinianus reveals adaptive mechanisms for survival in Antarctic soils.</title>
        <authorList>
            <person name="Dsouza M."/>
            <person name="Taylor M.W."/>
            <person name="Turner S.J."/>
            <person name="Aislabie J."/>
        </authorList>
    </citation>
    <scope>NUCLEOTIDE SEQUENCE [LARGE SCALE GENOMIC DNA]</scope>
    <source>
        <strain evidence="17 18">CE1</strain>
    </source>
</reference>
<comment type="caution">
    <text evidence="17">The sequence shown here is derived from an EMBL/GenBank/DDBJ whole genome shotgun (WGS) entry which is preliminary data.</text>
</comment>
<evidence type="ECO:0000256" key="5">
    <source>
        <dbReference type="ARBA" id="ARBA00004496"/>
    </source>
</evidence>
<dbReference type="PANTHER" id="PTHR10907:SF47">
    <property type="entry name" value="REGUCALCIN"/>
    <property type="match status" value="1"/>
</dbReference>
<name>A0A9W5RYN5_9BACL</name>
<dbReference type="InterPro" id="IPR011042">
    <property type="entry name" value="6-blade_b-propeller_TolB-like"/>
</dbReference>
<keyword evidence="12" id="KW-0106">Calcium</keyword>
<keyword evidence="9" id="KW-0963">Cytoplasm</keyword>
<evidence type="ECO:0000256" key="8">
    <source>
        <dbReference type="ARBA" id="ARBA00016808"/>
    </source>
</evidence>
<dbReference type="InterPro" id="IPR008367">
    <property type="entry name" value="Regucalcin"/>
</dbReference>
<dbReference type="InterPro" id="IPR005511">
    <property type="entry name" value="SMP-30"/>
</dbReference>
<dbReference type="PANTHER" id="PTHR10907">
    <property type="entry name" value="REGUCALCIN"/>
    <property type="match status" value="1"/>
</dbReference>
<dbReference type="GO" id="GO:0005509">
    <property type="term" value="F:calcium ion binding"/>
    <property type="evidence" value="ECO:0007669"/>
    <property type="project" value="InterPro"/>
</dbReference>
<dbReference type="PRINTS" id="PR01790">
    <property type="entry name" value="SMP30FAMILY"/>
</dbReference>
<dbReference type="Proteomes" id="UP000053750">
    <property type="component" value="Unassembled WGS sequence"/>
</dbReference>
<comment type="catalytic activity">
    <reaction evidence="1">
        <text>D-glucono-1,5-lactone + H2O = D-gluconate + H(+)</text>
        <dbReference type="Rhea" id="RHEA:10440"/>
        <dbReference type="ChEBI" id="CHEBI:15377"/>
        <dbReference type="ChEBI" id="CHEBI:15378"/>
        <dbReference type="ChEBI" id="CHEBI:16217"/>
        <dbReference type="ChEBI" id="CHEBI:18391"/>
        <dbReference type="EC" id="3.1.1.17"/>
    </reaction>
</comment>
<comment type="similarity">
    <text evidence="6">Belongs to the SMP-30/CGR1 family.</text>
</comment>
<feature type="active site" description="Proton donor/acceptor" evidence="14">
    <location>
        <position position="200"/>
    </location>
</feature>
<feature type="binding site" evidence="15">
    <location>
        <position position="123"/>
    </location>
    <ligand>
        <name>substrate</name>
    </ligand>
</feature>
<evidence type="ECO:0000313" key="17">
    <source>
        <dbReference type="EMBL" id="EXX84672.1"/>
    </source>
</evidence>
<dbReference type="GO" id="GO:0005737">
    <property type="term" value="C:cytoplasm"/>
    <property type="evidence" value="ECO:0007669"/>
    <property type="project" value="UniProtKB-SubCell"/>
</dbReference>
<dbReference type="AlphaFoldDB" id="A0A9W5RYN5"/>
<comment type="cofactor">
    <cofactor evidence="4">
        <name>Mg(2+)</name>
        <dbReference type="ChEBI" id="CHEBI:18420"/>
    </cofactor>
</comment>
<evidence type="ECO:0000256" key="4">
    <source>
        <dbReference type="ARBA" id="ARBA00001946"/>
    </source>
</evidence>
<evidence type="ECO:0000256" key="9">
    <source>
        <dbReference type="ARBA" id="ARBA00022490"/>
    </source>
</evidence>
<evidence type="ECO:0000259" key="16">
    <source>
        <dbReference type="Pfam" id="PF08450"/>
    </source>
</evidence>
<evidence type="ECO:0000256" key="11">
    <source>
        <dbReference type="ARBA" id="ARBA00022801"/>
    </source>
</evidence>
<comment type="subcellular location">
    <subcellularLocation>
        <location evidence="5">Cytoplasm</location>
    </subcellularLocation>
</comment>
<evidence type="ECO:0000256" key="3">
    <source>
        <dbReference type="ARBA" id="ARBA00001936"/>
    </source>
</evidence>
<dbReference type="Gene3D" id="2.120.10.30">
    <property type="entry name" value="TolB, C-terminal domain"/>
    <property type="match status" value="1"/>
</dbReference>
<dbReference type="EMBL" id="JFHU01000271">
    <property type="protein sequence ID" value="EXX84672.1"/>
    <property type="molecule type" value="Genomic_DNA"/>
</dbReference>
<organism evidence="17 18">
    <name type="scientific">Paenibacillus darwinianus</name>
    <dbReference type="NCBI Taxonomy" id="1380763"/>
    <lineage>
        <taxon>Bacteria</taxon>
        <taxon>Bacillati</taxon>
        <taxon>Bacillota</taxon>
        <taxon>Bacilli</taxon>
        <taxon>Bacillales</taxon>
        <taxon>Paenibacillaceae</taxon>
        <taxon>Paenibacillus</taxon>
    </lineage>
</organism>
<dbReference type="GO" id="GO:0019853">
    <property type="term" value="P:L-ascorbic acid biosynthetic process"/>
    <property type="evidence" value="ECO:0007669"/>
    <property type="project" value="TreeGrafter"/>
</dbReference>
<dbReference type="InterPro" id="IPR013658">
    <property type="entry name" value="SGL"/>
</dbReference>
<evidence type="ECO:0000256" key="10">
    <source>
        <dbReference type="ARBA" id="ARBA00022723"/>
    </source>
</evidence>
<dbReference type="SUPFAM" id="SSF63829">
    <property type="entry name" value="Calcium-dependent phosphotriesterase"/>
    <property type="match status" value="1"/>
</dbReference>
<proteinExistence type="inferred from homology"/>
<dbReference type="GO" id="GO:0030234">
    <property type="term" value="F:enzyme regulator activity"/>
    <property type="evidence" value="ECO:0007669"/>
    <property type="project" value="InterPro"/>
</dbReference>
<dbReference type="Pfam" id="PF08450">
    <property type="entry name" value="SGL"/>
    <property type="match status" value="1"/>
</dbReference>
<evidence type="ECO:0000256" key="2">
    <source>
        <dbReference type="ARBA" id="ARBA00001913"/>
    </source>
</evidence>
<evidence type="ECO:0000256" key="12">
    <source>
        <dbReference type="ARBA" id="ARBA00022837"/>
    </source>
</evidence>
<keyword evidence="15" id="KW-0862">Zinc</keyword>
<evidence type="ECO:0000256" key="14">
    <source>
        <dbReference type="PIRSR" id="PIRSR605511-1"/>
    </source>
</evidence>
<feature type="binding site" evidence="15">
    <location>
        <position position="16"/>
    </location>
    <ligand>
        <name>a divalent metal cation</name>
        <dbReference type="ChEBI" id="CHEBI:60240"/>
    </ligand>
</feature>
<accession>A0A9W5RYN5</accession>
<dbReference type="PRINTS" id="PR01791">
    <property type="entry name" value="REGUCALCIN"/>
</dbReference>
<keyword evidence="18" id="KW-1185">Reference proteome</keyword>
<feature type="binding site" evidence="15">
    <location>
        <position position="150"/>
    </location>
    <ligand>
        <name>a divalent metal cation</name>
        <dbReference type="ChEBI" id="CHEBI:60240"/>
    </ligand>
</feature>
<feature type="binding site" evidence="15">
    <location>
        <position position="200"/>
    </location>
    <ligand>
        <name>a divalent metal cation</name>
        <dbReference type="ChEBI" id="CHEBI:60240"/>
    </ligand>
</feature>
<keyword evidence="11" id="KW-0378">Hydrolase</keyword>
<feature type="domain" description="SMP-30/Gluconolactonase/LRE-like region" evidence="16">
    <location>
        <begin position="14"/>
        <end position="260"/>
    </location>
</feature>
<evidence type="ECO:0000313" key="18">
    <source>
        <dbReference type="Proteomes" id="UP000053750"/>
    </source>
</evidence>
<keyword evidence="10 15" id="KW-0479">Metal-binding</keyword>
<dbReference type="GO" id="GO:0004341">
    <property type="term" value="F:gluconolactonase activity"/>
    <property type="evidence" value="ECO:0007669"/>
    <property type="project" value="UniProtKB-EC"/>
</dbReference>
<evidence type="ECO:0000256" key="13">
    <source>
        <dbReference type="ARBA" id="ARBA00032464"/>
    </source>
</evidence>
<gene>
    <name evidence="17" type="ORF">BG53_10760</name>
</gene>
<comment type="cofactor">
    <cofactor evidence="15">
        <name>Zn(2+)</name>
        <dbReference type="ChEBI" id="CHEBI:29105"/>
    </cofactor>
    <text evidence="15">Binds 1 divalent metal cation per subunit.</text>
</comment>
<comment type="cofactor">
    <cofactor evidence="2">
        <name>Ca(2+)</name>
        <dbReference type="ChEBI" id="CHEBI:29108"/>
    </cofactor>
</comment>
<evidence type="ECO:0000256" key="1">
    <source>
        <dbReference type="ARBA" id="ARBA00001589"/>
    </source>
</evidence>